<feature type="transmembrane region" description="Helical" evidence="1">
    <location>
        <begin position="240"/>
        <end position="258"/>
    </location>
</feature>
<organism evidence="2 3">
    <name type="scientific">Cohnella xylanilytica</name>
    <dbReference type="NCBI Taxonomy" id="557555"/>
    <lineage>
        <taxon>Bacteria</taxon>
        <taxon>Bacillati</taxon>
        <taxon>Bacillota</taxon>
        <taxon>Bacilli</taxon>
        <taxon>Bacillales</taxon>
        <taxon>Paenibacillaceae</taxon>
        <taxon>Cohnella</taxon>
    </lineage>
</organism>
<protein>
    <submittedName>
        <fullName evidence="2">ABC-2 family transporter protein</fullName>
    </submittedName>
</protein>
<sequence>MVPWLKEGRRYLRIYLFFLKNSVISMMEYRINFLFGILIEIGYLAIKFSYVYVIYRIGVSVNGLTPDEILLFVGAFTIMAGLYSMLFHSNFYMLPEHVRTGTLDLMMTKPVSLQFMATLRSIQIGYAVPNVIGGTAMVVWGWREAGVPATFGNVSLFVLYLLIGLLMTYAVFLAPQLIAFWTVKTNGINEASNALFDFNQMPMAIYSKWIQRVGTFFIPVFLITNLSPLSVLGRLTSWQLAWGLVAPVVFLALVRWIWTAAVRNYASASS</sequence>
<dbReference type="RefSeq" id="WP_185139194.1">
    <property type="nucleotide sequence ID" value="NZ_JACJVR010000119.1"/>
</dbReference>
<comment type="caution">
    <text evidence="2">The sequence shown here is derived from an EMBL/GenBank/DDBJ whole genome shotgun (WGS) entry which is preliminary data.</text>
</comment>
<dbReference type="EMBL" id="JACJVR010000119">
    <property type="protein sequence ID" value="MBB6695237.1"/>
    <property type="molecule type" value="Genomic_DNA"/>
</dbReference>
<gene>
    <name evidence="2" type="ORF">H7B90_27960</name>
</gene>
<feature type="transmembrane region" description="Helical" evidence="1">
    <location>
        <begin position="209"/>
        <end position="228"/>
    </location>
</feature>
<feature type="transmembrane region" description="Helical" evidence="1">
    <location>
        <begin position="33"/>
        <end position="57"/>
    </location>
</feature>
<feature type="transmembrane region" description="Helical" evidence="1">
    <location>
        <begin position="154"/>
        <end position="174"/>
    </location>
</feature>
<dbReference type="PANTHER" id="PTHR36833">
    <property type="entry name" value="SLR0610 PROTEIN-RELATED"/>
    <property type="match status" value="1"/>
</dbReference>
<evidence type="ECO:0000256" key="1">
    <source>
        <dbReference type="SAM" id="Phobius"/>
    </source>
</evidence>
<keyword evidence="1" id="KW-0472">Membrane</keyword>
<evidence type="ECO:0000313" key="3">
    <source>
        <dbReference type="Proteomes" id="UP000553776"/>
    </source>
</evidence>
<dbReference type="Pfam" id="PF06182">
    <property type="entry name" value="ABC2_membrane_6"/>
    <property type="match status" value="1"/>
</dbReference>
<dbReference type="AlphaFoldDB" id="A0A841U3D1"/>
<keyword evidence="1" id="KW-1133">Transmembrane helix</keyword>
<keyword evidence="3" id="KW-1185">Reference proteome</keyword>
<dbReference type="Proteomes" id="UP000553776">
    <property type="component" value="Unassembled WGS sequence"/>
</dbReference>
<dbReference type="PANTHER" id="PTHR36833:SF2">
    <property type="entry name" value="SLR0610 PROTEIN"/>
    <property type="match status" value="1"/>
</dbReference>
<keyword evidence="1" id="KW-0812">Transmembrane</keyword>
<accession>A0A841U3D1</accession>
<feature type="transmembrane region" description="Helical" evidence="1">
    <location>
        <begin position="124"/>
        <end position="142"/>
    </location>
</feature>
<reference evidence="2 3" key="1">
    <citation type="submission" date="2020-08" db="EMBL/GenBank/DDBJ databases">
        <title>Cohnella phylogeny.</title>
        <authorList>
            <person name="Dunlap C."/>
        </authorList>
    </citation>
    <scope>NUCLEOTIDE SEQUENCE [LARGE SCALE GENOMIC DNA]</scope>
    <source>
        <strain evidence="2 3">DSM 25239</strain>
    </source>
</reference>
<dbReference type="InterPro" id="IPR010390">
    <property type="entry name" value="ABC-2_transporter-like"/>
</dbReference>
<evidence type="ECO:0000313" key="2">
    <source>
        <dbReference type="EMBL" id="MBB6695237.1"/>
    </source>
</evidence>
<name>A0A841U3D1_9BACL</name>
<proteinExistence type="predicted"/>
<feature type="transmembrane region" description="Helical" evidence="1">
    <location>
        <begin position="69"/>
        <end position="87"/>
    </location>
</feature>